<dbReference type="AlphaFoldDB" id="A0A939C8L8"/>
<evidence type="ECO:0000313" key="2">
    <source>
        <dbReference type="EMBL" id="MBN2067067.1"/>
    </source>
</evidence>
<feature type="region of interest" description="Disordered" evidence="1">
    <location>
        <begin position="128"/>
        <end position="197"/>
    </location>
</feature>
<feature type="compositionally biased region" description="Basic and acidic residues" evidence="1">
    <location>
        <begin position="180"/>
        <end position="193"/>
    </location>
</feature>
<proteinExistence type="predicted"/>
<feature type="compositionally biased region" description="Low complexity" evidence="1">
    <location>
        <begin position="157"/>
        <end position="166"/>
    </location>
</feature>
<name>A0A939C8L8_9ARCH</name>
<reference evidence="2" key="1">
    <citation type="submission" date="2021-01" db="EMBL/GenBank/DDBJ databases">
        <title>Active Sulfur Cycling in an Early Earth Analoge.</title>
        <authorList>
            <person name="Hahn C.R."/>
            <person name="Youssef N.H."/>
            <person name="Elshahed M."/>
        </authorList>
    </citation>
    <scope>NUCLEOTIDE SEQUENCE</scope>
    <source>
        <strain evidence="2">Zod_Metabat.1151</strain>
    </source>
</reference>
<feature type="compositionally biased region" description="Basic and acidic residues" evidence="1">
    <location>
        <begin position="128"/>
        <end position="156"/>
    </location>
</feature>
<evidence type="ECO:0000313" key="3">
    <source>
        <dbReference type="Proteomes" id="UP000809243"/>
    </source>
</evidence>
<comment type="caution">
    <text evidence="2">The sequence shown here is derived from an EMBL/GenBank/DDBJ whole genome shotgun (WGS) entry which is preliminary data.</text>
</comment>
<dbReference type="EMBL" id="JAFGDB010000021">
    <property type="protein sequence ID" value="MBN2067067.1"/>
    <property type="molecule type" value="Genomic_DNA"/>
</dbReference>
<organism evidence="2 3">
    <name type="scientific">Candidatus Iainarchaeum sp</name>
    <dbReference type="NCBI Taxonomy" id="3101447"/>
    <lineage>
        <taxon>Archaea</taxon>
        <taxon>Candidatus Iainarchaeota</taxon>
        <taxon>Candidatus Iainarchaeia</taxon>
        <taxon>Candidatus Iainarchaeales</taxon>
        <taxon>Candidatus Iainarchaeaceae</taxon>
        <taxon>Candidatus Iainarchaeum</taxon>
    </lineage>
</organism>
<dbReference type="Proteomes" id="UP000809243">
    <property type="component" value="Unassembled WGS sequence"/>
</dbReference>
<gene>
    <name evidence="2" type="ORF">JW744_01210</name>
</gene>
<accession>A0A939C8L8</accession>
<sequence length="268" mass="30576">MAVKKKIARPPRPQLTSIGRVSPAEMAEWVGKGGFQMTREHFDQATGRSFDQMRMAREVVPLSSVGARVGLGMETLRLCTNLPRFKIGNQVFVMAGAAEKFIVDYHNSRKETAERDKALMAEAQERIKAERRQAKAEKAEQRRKEKAAQQEQKEQAKATQIRIRAAAEAKKRRMQGAEAGMEKAAEKAAERREGRRHATRGIRAGMPTVYNTQEKEMQDIVRTWKRSMSYVKGGKRKLMLRIINEGSKLSPREFEKNVSPVLERLLRR</sequence>
<evidence type="ECO:0000256" key="1">
    <source>
        <dbReference type="SAM" id="MobiDB-lite"/>
    </source>
</evidence>
<protein>
    <submittedName>
        <fullName evidence="2">Uncharacterized protein</fullName>
    </submittedName>
</protein>